<evidence type="ECO:0000313" key="2">
    <source>
        <dbReference type="Proteomes" id="UP001138997"/>
    </source>
</evidence>
<dbReference type="AlphaFoldDB" id="A0A9X1NC04"/>
<sequence>MTATTLRRWTSLDDADDQYLTDTLQLPASVHIKRGTHLDIVHDGEIVGRVRQDAHLSYGHQYVSGTCCTRFLGVQQAIQTRGVCRWCDPKASVW</sequence>
<evidence type="ECO:0000313" key="1">
    <source>
        <dbReference type="EMBL" id="MCD5310905.1"/>
    </source>
</evidence>
<comment type="caution">
    <text evidence="1">The sequence shown here is derived from an EMBL/GenBank/DDBJ whole genome shotgun (WGS) entry which is preliminary data.</text>
</comment>
<reference evidence="1" key="1">
    <citation type="submission" date="2021-11" db="EMBL/GenBank/DDBJ databases">
        <title>Streptomyces corallinus and Kineosporia corallina sp. nov., two new coral-derived marine actinobacteria.</title>
        <authorList>
            <person name="Buangrab K."/>
            <person name="Sutthacheep M."/>
            <person name="Yeemin T."/>
            <person name="Harunari E."/>
            <person name="Igarashi Y."/>
            <person name="Sripreechasak P."/>
            <person name="Kanchanasin P."/>
            <person name="Tanasupawat S."/>
            <person name="Phongsopitanun W."/>
        </authorList>
    </citation>
    <scope>NUCLEOTIDE SEQUENCE</scope>
    <source>
        <strain evidence="1">JCM 31032</strain>
    </source>
</reference>
<proteinExistence type="predicted"/>
<organism evidence="1 2">
    <name type="scientific">Kineosporia babensis</name>
    <dbReference type="NCBI Taxonomy" id="499548"/>
    <lineage>
        <taxon>Bacteria</taxon>
        <taxon>Bacillati</taxon>
        <taxon>Actinomycetota</taxon>
        <taxon>Actinomycetes</taxon>
        <taxon>Kineosporiales</taxon>
        <taxon>Kineosporiaceae</taxon>
        <taxon>Kineosporia</taxon>
    </lineage>
</organism>
<gene>
    <name evidence="1" type="ORF">LR394_08360</name>
</gene>
<dbReference type="Proteomes" id="UP001138997">
    <property type="component" value="Unassembled WGS sequence"/>
</dbReference>
<dbReference type="RefSeq" id="WP_231440081.1">
    <property type="nucleotide sequence ID" value="NZ_JAJOMB010000003.1"/>
</dbReference>
<accession>A0A9X1NC04</accession>
<keyword evidence="2" id="KW-1185">Reference proteome</keyword>
<dbReference type="EMBL" id="JAJOMB010000003">
    <property type="protein sequence ID" value="MCD5310905.1"/>
    <property type="molecule type" value="Genomic_DNA"/>
</dbReference>
<name>A0A9X1NC04_9ACTN</name>
<protein>
    <submittedName>
        <fullName evidence="1">Uncharacterized protein</fullName>
    </submittedName>
</protein>